<evidence type="ECO:0000313" key="6">
    <source>
        <dbReference type="Proteomes" id="UP000224006"/>
    </source>
</evidence>
<dbReference type="InterPro" id="IPR004038">
    <property type="entry name" value="Ribosomal_eL8/eL30/eS12/Gad45"/>
</dbReference>
<dbReference type="InterPro" id="IPR018492">
    <property type="entry name" value="Ribosomal_eL8/Nhp2"/>
</dbReference>
<evidence type="ECO:0000259" key="4">
    <source>
        <dbReference type="Pfam" id="PF01248"/>
    </source>
</evidence>
<dbReference type="KEGG" id="bbes:BESB_074530"/>
<keyword evidence="5" id="KW-0689">Ribosomal protein</keyword>
<evidence type="ECO:0000313" key="5">
    <source>
        <dbReference type="EMBL" id="PFH34301.1"/>
    </source>
</evidence>
<keyword evidence="2" id="KW-0687">Ribonucleoprotein</keyword>
<comment type="caution">
    <text evidence="5">The sequence shown here is derived from an EMBL/GenBank/DDBJ whole genome shotgun (WGS) entry which is preliminary data.</text>
</comment>
<comment type="similarity">
    <text evidence="1">Belongs to the eukaryotic ribosomal protein eL8 family.</text>
</comment>
<dbReference type="InterPro" id="IPR029064">
    <property type="entry name" value="Ribosomal_eL30-like_sf"/>
</dbReference>
<feature type="compositionally biased region" description="Basic and acidic residues" evidence="3">
    <location>
        <begin position="45"/>
        <end position="62"/>
    </location>
</feature>
<name>A0A2A9MDD4_BESBE</name>
<evidence type="ECO:0000256" key="3">
    <source>
        <dbReference type="SAM" id="MobiDB-lite"/>
    </source>
</evidence>
<organism evidence="5 6">
    <name type="scientific">Besnoitia besnoiti</name>
    <name type="common">Apicomplexan protozoan</name>
    <dbReference type="NCBI Taxonomy" id="94643"/>
    <lineage>
        <taxon>Eukaryota</taxon>
        <taxon>Sar</taxon>
        <taxon>Alveolata</taxon>
        <taxon>Apicomplexa</taxon>
        <taxon>Conoidasida</taxon>
        <taxon>Coccidia</taxon>
        <taxon>Eucoccidiorida</taxon>
        <taxon>Eimeriorina</taxon>
        <taxon>Sarcocystidae</taxon>
        <taxon>Besnoitia</taxon>
    </lineage>
</organism>
<dbReference type="VEuPathDB" id="ToxoDB:BESB_074530"/>
<dbReference type="PRINTS" id="PR00881">
    <property type="entry name" value="L7ARS6FAMILY"/>
</dbReference>
<evidence type="ECO:0000256" key="2">
    <source>
        <dbReference type="ARBA" id="ARBA00023274"/>
    </source>
</evidence>
<dbReference type="GO" id="GO:1990904">
    <property type="term" value="C:ribonucleoprotein complex"/>
    <property type="evidence" value="ECO:0007669"/>
    <property type="project" value="UniProtKB-KW"/>
</dbReference>
<accession>A0A2A9MDD4</accession>
<reference evidence="5 6" key="1">
    <citation type="submission" date="2017-09" db="EMBL/GenBank/DDBJ databases">
        <title>Genome sequencing of Besnoitia besnoiti strain Bb-Ger1.</title>
        <authorList>
            <person name="Schares G."/>
            <person name="Venepally P."/>
            <person name="Lorenzi H.A."/>
        </authorList>
    </citation>
    <scope>NUCLEOTIDE SEQUENCE [LARGE SCALE GENOMIC DNA]</scope>
    <source>
        <strain evidence="5 6">Bb-Ger1</strain>
    </source>
</reference>
<dbReference type="OrthoDB" id="5364946at2759"/>
<keyword evidence="6" id="KW-1185">Reference proteome</keyword>
<dbReference type="Proteomes" id="UP000224006">
    <property type="component" value="Unassembled WGS sequence"/>
</dbReference>
<dbReference type="STRING" id="94643.A0A2A9MDD4"/>
<dbReference type="GeneID" id="40312379"/>
<gene>
    <name evidence="5" type="ORF">BESB_074530</name>
</gene>
<evidence type="ECO:0000256" key="1">
    <source>
        <dbReference type="ARBA" id="ARBA00007337"/>
    </source>
</evidence>
<sequence>MASVEEEAGAASAAPKMTYLSPIASPLLEGKSLRRSLKLIQLAADRERASRGKKGEEKSEAKKGKKGVKLLRRGVHEVTKCLRKGVKGIVFFASDVFPVEIIAHLPILCEEKDIVYAYLCSKKTLGHAFRSKRPASVIMITPGGDGQPGEDAGGEDDEEKFEDVYKKVAKLVRKNNPYF</sequence>
<feature type="region of interest" description="Disordered" evidence="3">
    <location>
        <begin position="45"/>
        <end position="66"/>
    </location>
</feature>
<dbReference type="Gene3D" id="3.30.1330.30">
    <property type="match status" value="1"/>
</dbReference>
<dbReference type="AlphaFoldDB" id="A0A2A9MDD4"/>
<proteinExistence type="inferred from homology"/>
<dbReference type="RefSeq" id="XP_029218310.1">
    <property type="nucleotide sequence ID" value="XM_029365826.1"/>
</dbReference>
<dbReference type="EMBL" id="NWUJ01000007">
    <property type="protein sequence ID" value="PFH34301.1"/>
    <property type="molecule type" value="Genomic_DNA"/>
</dbReference>
<dbReference type="Pfam" id="PF01248">
    <property type="entry name" value="Ribosomal_L7Ae"/>
    <property type="match status" value="1"/>
</dbReference>
<feature type="domain" description="Ribosomal protein eL8/eL30/eS12/Gadd45" evidence="4">
    <location>
        <begin position="63"/>
        <end position="145"/>
    </location>
</feature>
<dbReference type="SUPFAM" id="SSF55315">
    <property type="entry name" value="L30e-like"/>
    <property type="match status" value="1"/>
</dbReference>
<protein>
    <submittedName>
        <fullName evidence="5">Putative 60S ribosomal protein L7a</fullName>
    </submittedName>
</protein>
<dbReference type="GO" id="GO:0005840">
    <property type="term" value="C:ribosome"/>
    <property type="evidence" value="ECO:0007669"/>
    <property type="project" value="UniProtKB-KW"/>
</dbReference>